<accession>A0A2T3KLK9</accession>
<dbReference type="AlphaFoldDB" id="A0A2T3KLK9"/>
<gene>
    <name evidence="1" type="ORF">C9J27_05255</name>
</gene>
<dbReference type="Proteomes" id="UP000241426">
    <property type="component" value="Unassembled WGS sequence"/>
</dbReference>
<proteinExistence type="predicted"/>
<organism evidence="1 2">
    <name type="scientific">Photobacterium kishitanii</name>
    <dbReference type="NCBI Taxonomy" id="318456"/>
    <lineage>
        <taxon>Bacteria</taxon>
        <taxon>Pseudomonadati</taxon>
        <taxon>Pseudomonadota</taxon>
        <taxon>Gammaproteobacteria</taxon>
        <taxon>Vibrionales</taxon>
        <taxon>Vibrionaceae</taxon>
        <taxon>Photobacterium</taxon>
    </lineage>
</organism>
<dbReference type="EMBL" id="PYNF01000003">
    <property type="protein sequence ID" value="PSV00543.1"/>
    <property type="molecule type" value="Genomic_DNA"/>
</dbReference>
<evidence type="ECO:0000313" key="1">
    <source>
        <dbReference type="EMBL" id="PSV00543.1"/>
    </source>
</evidence>
<name>A0A2T3KLK9_9GAMM</name>
<reference evidence="1 2" key="1">
    <citation type="submission" date="2018-01" db="EMBL/GenBank/DDBJ databases">
        <title>Whole genome sequencing of Histamine producing bacteria.</title>
        <authorList>
            <person name="Butler K."/>
        </authorList>
    </citation>
    <scope>NUCLEOTIDE SEQUENCE [LARGE SCALE GENOMIC DNA]</scope>
    <source>
        <strain evidence="1 2">FS-7.2</strain>
    </source>
</reference>
<protein>
    <submittedName>
        <fullName evidence="1">Uncharacterized protein</fullName>
    </submittedName>
</protein>
<evidence type="ECO:0000313" key="2">
    <source>
        <dbReference type="Proteomes" id="UP000241426"/>
    </source>
</evidence>
<sequence>MFTITKKNIGDKLFGIPLDEAAKREDLGRVGYKEIAISSVGRINITFSCYSEKSKQDADHIKRSKKYRVHTGKNNQLGFSEDLIQLIGEYGHSWLVFEDEDKCAAFVKKQKLITSIRSNIDMYTLESTLGMMDIEALAYIDEAFFNAKQK</sequence>
<dbReference type="RefSeq" id="WP_107289173.1">
    <property type="nucleotide sequence ID" value="NZ_PYNF01000003.1"/>
</dbReference>
<comment type="caution">
    <text evidence="1">The sequence shown here is derived from an EMBL/GenBank/DDBJ whole genome shotgun (WGS) entry which is preliminary data.</text>
</comment>